<dbReference type="Proteomes" id="UP001236270">
    <property type="component" value="Unassembled WGS sequence"/>
</dbReference>
<evidence type="ECO:0000313" key="2">
    <source>
        <dbReference type="EMBL" id="MDQ2307666.1"/>
    </source>
</evidence>
<dbReference type="RefSeq" id="WP_043084265.1">
    <property type="nucleotide sequence ID" value="NZ_CACVCI010000001.1"/>
</dbReference>
<keyword evidence="1" id="KW-0418">Kinase</keyword>
<dbReference type="KEGG" id="pge:LG71_17985"/>
<accession>A0AAI9DIB4</accession>
<protein>
    <submittedName>
        <fullName evidence="1">ATP-NAD kinase</fullName>
    </submittedName>
</protein>
<dbReference type="AlphaFoldDB" id="A0AAI9DIB4"/>
<reference evidence="1" key="2">
    <citation type="submission" date="2024-02" db="EMBL/GenBank/DDBJ databases">
        <authorList>
            <consortium name="Clinical and Environmental Microbiology Branch: Whole genome sequencing antimicrobial resistance pathogens in the healthcare setting"/>
        </authorList>
    </citation>
    <scope>NUCLEOTIDE SEQUENCE</scope>
    <source>
        <strain evidence="1">2021DK-00143</strain>
    </source>
</reference>
<gene>
    <name evidence="1" type="ORF">QEG54_000976</name>
    <name evidence="2" type="ORF">RBJ30_00920</name>
</gene>
<organism evidence="1">
    <name type="scientific">Pluralibacter gergoviae</name>
    <name type="common">Enterobacter gergoviae</name>
    <dbReference type="NCBI Taxonomy" id="61647"/>
    <lineage>
        <taxon>Bacteria</taxon>
        <taxon>Pseudomonadati</taxon>
        <taxon>Pseudomonadota</taxon>
        <taxon>Gammaproteobacteria</taxon>
        <taxon>Enterobacterales</taxon>
        <taxon>Enterobacteriaceae</taxon>
        <taxon>Pluralibacter</taxon>
    </lineage>
</organism>
<dbReference type="EMBL" id="JAVDNV010000001">
    <property type="protein sequence ID" value="MDQ2307666.1"/>
    <property type="molecule type" value="Genomic_DNA"/>
</dbReference>
<evidence type="ECO:0000313" key="1">
    <source>
        <dbReference type="EMBL" id="EML1470289.1"/>
    </source>
</evidence>
<name>A0AAI9DIB4_PLUGE</name>
<sequence>MSGLINPKDVPEDAAYALIIELVRAQRVPVYSSSISELMSLYDEAVKHFKKDEEA</sequence>
<dbReference type="EMBL" id="ABLOKC030000004">
    <property type="protein sequence ID" value="EML1470289.1"/>
    <property type="molecule type" value="Genomic_DNA"/>
</dbReference>
<dbReference type="GeneID" id="61384772"/>
<reference evidence="2" key="1">
    <citation type="submission" date="2023-08" db="EMBL/GenBank/DDBJ databases">
        <title>WGS of pathogenic bacterial species, Los Angeles County Public Health Laboratories.</title>
        <authorList>
            <person name="Garrigues J.M."/>
            <person name="Green N.M."/>
        </authorList>
    </citation>
    <scope>NUCLEOTIDE SEQUENCE</scope>
    <source>
        <strain evidence="2">LACPHL-BACT-2023-00068</strain>
    </source>
</reference>
<proteinExistence type="predicted"/>
<keyword evidence="1" id="KW-0808">Transferase</keyword>
<comment type="caution">
    <text evidence="1">The sequence shown here is derived from an EMBL/GenBank/DDBJ whole genome shotgun (WGS) entry which is preliminary data.</text>
</comment>
<dbReference type="GO" id="GO:0016301">
    <property type="term" value="F:kinase activity"/>
    <property type="evidence" value="ECO:0007669"/>
    <property type="project" value="UniProtKB-KW"/>
</dbReference>